<evidence type="ECO:0000256" key="1">
    <source>
        <dbReference type="HAMAP-Rule" id="MF_00469"/>
    </source>
</evidence>
<sequence length="305" mass="34111">MEQPPYLVLLYYLYTDIADPEQYRDQQRALCEELGLLGRIIVAHEGINGTVSGLRADCEAYMKAMHADPVTAAMTFKIDEEPGHVFPKLSVKARREIVTLGLGSEDLSPNETTGKHLTPAEWKQQMSDPDAVILDARNDYEFDLGHFRGAIRPDIGNFKELPEWIKEHREELAGKKILTYCTGGIRCEKFSGFLVKEGFDDVNQLLGGIVEYGKDPEAKGENYDGECYVFDQRVGVPVNHVNPSIVSHCIHCGEKSSRYVNCAYPTCNAQHFCCKECEPKSLRYCCTDCQTADAQAKSDDPKATA</sequence>
<comment type="function">
    <text evidence="1">Catalyzes oxygen-dependent 5-hydroxyuridine (ho5U) modification at position 34 in tRNAs.</text>
</comment>
<dbReference type="Gene3D" id="3.40.250.10">
    <property type="entry name" value="Rhodanese-like domain"/>
    <property type="match status" value="1"/>
</dbReference>
<dbReference type="AlphaFoldDB" id="A0AAT9FIZ6"/>
<dbReference type="GO" id="GO:0006400">
    <property type="term" value="P:tRNA modification"/>
    <property type="evidence" value="ECO:0007669"/>
    <property type="project" value="UniProtKB-UniRule"/>
</dbReference>
<dbReference type="PANTHER" id="PTHR43268">
    <property type="entry name" value="THIOSULFATE SULFURTRANSFERASE/RHODANESE-LIKE DOMAIN-CONTAINING PROTEIN 2"/>
    <property type="match status" value="1"/>
</dbReference>
<dbReference type="PROSITE" id="PS50206">
    <property type="entry name" value="RHODANESE_3"/>
    <property type="match status" value="1"/>
</dbReference>
<reference evidence="3" key="1">
    <citation type="submission" date="2024-07" db="EMBL/GenBank/DDBJ databases">
        <title>Complete genome sequence of Verrucomicrobiaceae bacterium NT6N.</title>
        <authorList>
            <person name="Huang C."/>
            <person name="Takami H."/>
            <person name="Hamasaki K."/>
        </authorList>
    </citation>
    <scope>NUCLEOTIDE SEQUENCE</scope>
    <source>
        <strain evidence="3">NT6N</strain>
    </source>
</reference>
<proteinExistence type="inferred from homology"/>
<keyword evidence="1" id="KW-0819">tRNA processing</keyword>
<dbReference type="EC" id="1.14.-.-" evidence="1"/>
<dbReference type="SUPFAM" id="SSF52821">
    <property type="entry name" value="Rhodanese/Cell cycle control phosphatase"/>
    <property type="match status" value="1"/>
</dbReference>
<accession>A0AAT9FIZ6</accession>
<dbReference type="InterPro" id="IPR040503">
    <property type="entry name" value="TRHO_N"/>
</dbReference>
<dbReference type="EMBL" id="AP026866">
    <property type="protein sequence ID" value="BDS05980.1"/>
    <property type="molecule type" value="Genomic_DNA"/>
</dbReference>
<dbReference type="Pfam" id="PF17773">
    <property type="entry name" value="UPF0176_N"/>
    <property type="match status" value="1"/>
</dbReference>
<dbReference type="InterPro" id="IPR022111">
    <property type="entry name" value="Rhodanese_C"/>
</dbReference>
<dbReference type="Gene3D" id="3.30.70.100">
    <property type="match status" value="1"/>
</dbReference>
<dbReference type="SMART" id="SM00450">
    <property type="entry name" value="RHOD"/>
    <property type="match status" value="1"/>
</dbReference>
<dbReference type="Pfam" id="PF12368">
    <property type="entry name" value="Rhodanese_C"/>
    <property type="match status" value="1"/>
</dbReference>
<dbReference type="NCBIfam" id="NF001135">
    <property type="entry name" value="PRK00142.1-3"/>
    <property type="match status" value="1"/>
</dbReference>
<organism evidence="3">
    <name type="scientific">Oceaniferula spumae</name>
    <dbReference type="NCBI Taxonomy" id="2979115"/>
    <lineage>
        <taxon>Bacteria</taxon>
        <taxon>Pseudomonadati</taxon>
        <taxon>Verrucomicrobiota</taxon>
        <taxon>Verrucomicrobiia</taxon>
        <taxon>Verrucomicrobiales</taxon>
        <taxon>Verrucomicrobiaceae</taxon>
        <taxon>Oceaniferula</taxon>
    </lineage>
</organism>
<comment type="catalytic activity">
    <reaction evidence="1">
        <text>uridine(34) in tRNA + AH2 + O2 = 5-hydroxyuridine(34) in tRNA + A + H2O</text>
        <dbReference type="Rhea" id="RHEA:64224"/>
        <dbReference type="Rhea" id="RHEA-COMP:11727"/>
        <dbReference type="Rhea" id="RHEA-COMP:13381"/>
        <dbReference type="ChEBI" id="CHEBI:13193"/>
        <dbReference type="ChEBI" id="CHEBI:15377"/>
        <dbReference type="ChEBI" id="CHEBI:15379"/>
        <dbReference type="ChEBI" id="CHEBI:17499"/>
        <dbReference type="ChEBI" id="CHEBI:65315"/>
        <dbReference type="ChEBI" id="CHEBI:136877"/>
    </reaction>
</comment>
<dbReference type="KEGG" id="osu:NT6N_10200"/>
<dbReference type="GO" id="GO:0016705">
    <property type="term" value="F:oxidoreductase activity, acting on paired donors, with incorporation or reduction of molecular oxygen"/>
    <property type="evidence" value="ECO:0007669"/>
    <property type="project" value="UniProtKB-UniRule"/>
</dbReference>
<dbReference type="InterPro" id="IPR020936">
    <property type="entry name" value="TrhO"/>
</dbReference>
<evidence type="ECO:0000259" key="2">
    <source>
        <dbReference type="PROSITE" id="PS50206"/>
    </source>
</evidence>
<evidence type="ECO:0000313" key="3">
    <source>
        <dbReference type="EMBL" id="BDS05980.1"/>
    </source>
</evidence>
<dbReference type="HAMAP" id="MF_00469">
    <property type="entry name" value="TrhO"/>
    <property type="match status" value="1"/>
</dbReference>
<name>A0AAT9FIZ6_9BACT</name>
<gene>
    <name evidence="3" type="primary">ybfQ</name>
    <name evidence="1" type="synonym">trhO</name>
    <name evidence="3" type="ORF">NT6N_10200</name>
</gene>
<dbReference type="InterPro" id="IPR001763">
    <property type="entry name" value="Rhodanese-like_dom"/>
</dbReference>
<comment type="similarity">
    <text evidence="1">Belongs to the TrhO family.</text>
</comment>
<keyword evidence="1" id="KW-0560">Oxidoreductase</keyword>
<feature type="domain" description="Rhodanese" evidence="2">
    <location>
        <begin position="127"/>
        <end position="221"/>
    </location>
</feature>
<dbReference type="InterPro" id="IPR036873">
    <property type="entry name" value="Rhodanese-like_dom_sf"/>
</dbReference>
<dbReference type="PANTHER" id="PTHR43268:SF3">
    <property type="entry name" value="RHODANESE-LIKE DOMAIN-CONTAINING PROTEIN 7-RELATED"/>
    <property type="match status" value="1"/>
</dbReference>
<dbReference type="CDD" id="cd01518">
    <property type="entry name" value="RHOD_YceA"/>
    <property type="match status" value="1"/>
</dbReference>
<protein>
    <recommendedName>
        <fullName evidence="1">tRNA uridine(34) hydroxylase</fullName>
        <ecNumber evidence="1">1.14.-.-</ecNumber>
    </recommendedName>
    <alternativeName>
        <fullName evidence="1">tRNA hydroxylation protein O</fullName>
    </alternativeName>
</protein>
<dbReference type="Pfam" id="PF00581">
    <property type="entry name" value="Rhodanese"/>
    <property type="match status" value="1"/>
</dbReference>